<dbReference type="InterPro" id="IPR029044">
    <property type="entry name" value="Nucleotide-diphossugar_trans"/>
</dbReference>
<dbReference type="PANTHER" id="PTHR43179">
    <property type="entry name" value="RHAMNOSYLTRANSFERASE WBBL"/>
    <property type="match status" value="1"/>
</dbReference>
<evidence type="ECO:0000259" key="5">
    <source>
        <dbReference type="Pfam" id="PF00535"/>
    </source>
</evidence>
<dbReference type="InterPro" id="IPR001173">
    <property type="entry name" value="Glyco_trans_2-like"/>
</dbReference>
<comment type="pathway">
    <text evidence="1">Cell wall biogenesis; cell wall polysaccharide biosynthesis.</text>
</comment>
<accession>A0A3N2D8H2</accession>
<dbReference type="OrthoDB" id="7665907at2"/>
<evidence type="ECO:0000313" key="6">
    <source>
        <dbReference type="EMBL" id="ROR95754.1"/>
    </source>
</evidence>
<dbReference type="Pfam" id="PF00535">
    <property type="entry name" value="Glycos_transf_2"/>
    <property type="match status" value="1"/>
</dbReference>
<dbReference type="SUPFAM" id="SSF53448">
    <property type="entry name" value="Nucleotide-diphospho-sugar transferases"/>
    <property type="match status" value="1"/>
</dbReference>
<comment type="similarity">
    <text evidence="2">Belongs to the glycosyltransferase 2 family.</text>
</comment>
<sequence>MSPSPEAPPEHGSVAAVVVTFNRRRKLERTIAALRASEVRPDAIIVVNNASTDDTAELLASIAEDGDVIVLELPENVGGAGGFAAGLQEGWRLGFDWFWIMDDDCYPEPPALRRLLEEHRAVEAHTGARVPFSCSLVQAVDGALCEMNEAVTTWDWPRPLLAGFNAVRVRECTFVSVLFPADVVETIGLPLVEYFIWFDDKEYTKRATRRFGPGLQVLDSRVVHDMGVNRGVDYGRITDSDLWKFRYGARNQASYRWHHEGEPSYQEYATRVQDRMARANLPEHLQETMREALAEGKTFNPQPRQVRDRLPWDEAIVEAEAGLG</sequence>
<feature type="domain" description="Glycosyltransferase 2-like" evidence="5">
    <location>
        <begin position="17"/>
        <end position="121"/>
    </location>
</feature>
<dbReference type="Proteomes" id="UP000275356">
    <property type="component" value="Unassembled WGS sequence"/>
</dbReference>
<dbReference type="AlphaFoldDB" id="A0A3N2D8H2"/>
<gene>
    <name evidence="6" type="ORF">EDD28_0316</name>
</gene>
<keyword evidence="7" id="KW-1185">Reference proteome</keyword>
<evidence type="ECO:0000256" key="1">
    <source>
        <dbReference type="ARBA" id="ARBA00004776"/>
    </source>
</evidence>
<evidence type="ECO:0000256" key="2">
    <source>
        <dbReference type="ARBA" id="ARBA00006739"/>
    </source>
</evidence>
<dbReference type="GO" id="GO:0016757">
    <property type="term" value="F:glycosyltransferase activity"/>
    <property type="evidence" value="ECO:0007669"/>
    <property type="project" value="UniProtKB-KW"/>
</dbReference>
<proteinExistence type="inferred from homology"/>
<comment type="caution">
    <text evidence="6">The sequence shown here is derived from an EMBL/GenBank/DDBJ whole genome shotgun (WGS) entry which is preliminary data.</text>
</comment>
<name>A0A3N2D8H2_9MICO</name>
<protein>
    <submittedName>
        <fullName evidence="6">GT2 family glycosyltransferase</fullName>
    </submittedName>
</protein>
<dbReference type="Gene3D" id="3.90.550.60">
    <property type="match status" value="1"/>
</dbReference>
<organism evidence="6 7">
    <name type="scientific">Salana multivorans</name>
    <dbReference type="NCBI Taxonomy" id="120377"/>
    <lineage>
        <taxon>Bacteria</taxon>
        <taxon>Bacillati</taxon>
        <taxon>Actinomycetota</taxon>
        <taxon>Actinomycetes</taxon>
        <taxon>Micrococcales</taxon>
        <taxon>Beutenbergiaceae</taxon>
        <taxon>Salana</taxon>
    </lineage>
</organism>
<evidence type="ECO:0000256" key="4">
    <source>
        <dbReference type="ARBA" id="ARBA00022679"/>
    </source>
</evidence>
<keyword evidence="4 6" id="KW-0808">Transferase</keyword>
<evidence type="ECO:0000256" key="3">
    <source>
        <dbReference type="ARBA" id="ARBA00022676"/>
    </source>
</evidence>
<evidence type="ECO:0000313" key="7">
    <source>
        <dbReference type="Proteomes" id="UP000275356"/>
    </source>
</evidence>
<reference evidence="6 7" key="1">
    <citation type="submission" date="2018-11" db="EMBL/GenBank/DDBJ databases">
        <title>Sequencing the genomes of 1000 actinobacteria strains.</title>
        <authorList>
            <person name="Klenk H.-P."/>
        </authorList>
    </citation>
    <scope>NUCLEOTIDE SEQUENCE [LARGE SCALE GENOMIC DNA]</scope>
    <source>
        <strain evidence="6 7">DSM 13521</strain>
    </source>
</reference>
<dbReference type="RefSeq" id="WP_123738031.1">
    <property type="nucleotide sequence ID" value="NZ_RKHQ01000001.1"/>
</dbReference>
<dbReference type="PANTHER" id="PTHR43179:SF12">
    <property type="entry name" value="GALACTOFURANOSYLTRANSFERASE GLFT2"/>
    <property type="match status" value="1"/>
</dbReference>
<keyword evidence="3" id="KW-0328">Glycosyltransferase</keyword>
<dbReference type="EMBL" id="RKHQ01000001">
    <property type="protein sequence ID" value="ROR95754.1"/>
    <property type="molecule type" value="Genomic_DNA"/>
</dbReference>